<dbReference type="KEGG" id="daq:DAQ1742_04437"/>
<sequence length="64" mass="7236">MVTDFLSAQHRKQALRAGRELYGLCIKAQGSRGDPVVGIMIRITADRHDCVYADVFRVLRDNCE</sequence>
<proteinExistence type="predicted"/>
<protein>
    <submittedName>
        <fullName evidence="1">Uncharacterized protein</fullName>
    </submittedName>
</protein>
<organism evidence="1 2">
    <name type="scientific">Dickeya aquatica</name>
    <dbReference type="NCBI Taxonomy" id="1401087"/>
    <lineage>
        <taxon>Bacteria</taxon>
        <taxon>Pseudomonadati</taxon>
        <taxon>Pseudomonadota</taxon>
        <taxon>Gammaproteobacteria</taxon>
        <taxon>Enterobacterales</taxon>
        <taxon>Pectobacteriaceae</taxon>
        <taxon>Dickeya</taxon>
    </lineage>
</organism>
<evidence type="ECO:0000313" key="2">
    <source>
        <dbReference type="Proteomes" id="UP000294820"/>
    </source>
</evidence>
<accession>A0A375AGG7</accession>
<evidence type="ECO:0000313" key="1">
    <source>
        <dbReference type="EMBL" id="SLM65182.1"/>
    </source>
</evidence>
<name>A0A375AGG7_9GAMM</name>
<gene>
    <name evidence="1" type="ORF">DAQ1742_04437</name>
</gene>
<reference evidence="1 2" key="1">
    <citation type="submission" date="2016-09" db="EMBL/GenBank/DDBJ databases">
        <authorList>
            <person name="Reverchon S."/>
            <person name="Nasser W."/>
            <person name="Leonard S."/>
            <person name="Brochier C."/>
            <person name="Duprey A."/>
        </authorList>
    </citation>
    <scope>NUCLEOTIDE SEQUENCE [LARGE SCALE GENOMIC DNA]</scope>
    <source>
        <strain evidence="1 2">174/2</strain>
    </source>
</reference>
<dbReference type="AlphaFoldDB" id="A0A375AGG7"/>
<dbReference type="Proteomes" id="UP000294820">
    <property type="component" value="Chromosome 1"/>
</dbReference>
<keyword evidence="2" id="KW-1185">Reference proteome</keyword>
<dbReference type="EMBL" id="LT615367">
    <property type="protein sequence ID" value="SLM65182.1"/>
    <property type="molecule type" value="Genomic_DNA"/>
</dbReference>